<evidence type="ECO:0000256" key="4">
    <source>
        <dbReference type="ARBA" id="ARBA00023242"/>
    </source>
</evidence>
<feature type="compositionally biased region" description="Polar residues" evidence="5">
    <location>
        <begin position="120"/>
        <end position="134"/>
    </location>
</feature>
<keyword evidence="2" id="KW-0677">Repeat</keyword>
<dbReference type="PROSITE" id="PS51294">
    <property type="entry name" value="HTH_MYB"/>
    <property type="match status" value="2"/>
</dbReference>
<dbReference type="Pfam" id="PF00249">
    <property type="entry name" value="Myb_DNA-binding"/>
    <property type="match status" value="2"/>
</dbReference>
<organism evidence="8 9">
    <name type="scientific">Venturia nashicola</name>
    <dbReference type="NCBI Taxonomy" id="86259"/>
    <lineage>
        <taxon>Eukaryota</taxon>
        <taxon>Fungi</taxon>
        <taxon>Dikarya</taxon>
        <taxon>Ascomycota</taxon>
        <taxon>Pezizomycotina</taxon>
        <taxon>Dothideomycetes</taxon>
        <taxon>Pleosporomycetidae</taxon>
        <taxon>Venturiales</taxon>
        <taxon>Venturiaceae</taxon>
        <taxon>Venturia</taxon>
    </lineage>
</organism>
<evidence type="ECO:0000256" key="3">
    <source>
        <dbReference type="ARBA" id="ARBA00023125"/>
    </source>
</evidence>
<keyword evidence="3" id="KW-0238">DNA-binding</keyword>
<dbReference type="EMBL" id="SNSC02000002">
    <property type="protein sequence ID" value="TID26571.1"/>
    <property type="molecule type" value="Genomic_DNA"/>
</dbReference>
<evidence type="ECO:0000259" key="6">
    <source>
        <dbReference type="PROSITE" id="PS50090"/>
    </source>
</evidence>
<dbReference type="GO" id="GO:0000978">
    <property type="term" value="F:RNA polymerase II cis-regulatory region sequence-specific DNA binding"/>
    <property type="evidence" value="ECO:0007669"/>
    <property type="project" value="TreeGrafter"/>
</dbReference>
<feature type="domain" description="HTH myb-type" evidence="7">
    <location>
        <begin position="58"/>
        <end position="107"/>
    </location>
</feature>
<dbReference type="FunFam" id="1.10.10.60:FF:000355">
    <property type="entry name" value="Transcription factor MYB124"/>
    <property type="match status" value="1"/>
</dbReference>
<evidence type="ECO:0000256" key="5">
    <source>
        <dbReference type="SAM" id="MobiDB-lite"/>
    </source>
</evidence>
<dbReference type="GO" id="GO:1902584">
    <property type="term" value="P:positive regulation of response to water deprivation"/>
    <property type="evidence" value="ECO:0007669"/>
    <property type="project" value="UniProtKB-ARBA"/>
</dbReference>
<dbReference type="InterPro" id="IPR001005">
    <property type="entry name" value="SANT/Myb"/>
</dbReference>
<dbReference type="InterPro" id="IPR009057">
    <property type="entry name" value="Homeodomain-like_sf"/>
</dbReference>
<evidence type="ECO:0000256" key="2">
    <source>
        <dbReference type="ARBA" id="ARBA00022737"/>
    </source>
</evidence>
<keyword evidence="9" id="KW-1185">Reference proteome</keyword>
<feature type="region of interest" description="Disordered" evidence="5">
    <location>
        <begin position="92"/>
        <end position="134"/>
    </location>
</feature>
<gene>
    <name evidence="8" type="ORF">E6O75_ATG01064</name>
</gene>
<dbReference type="InterPro" id="IPR050560">
    <property type="entry name" value="MYB_TF"/>
</dbReference>
<feature type="domain" description="HTH myb-type" evidence="7">
    <location>
        <begin position="1"/>
        <end position="56"/>
    </location>
</feature>
<dbReference type="AlphaFoldDB" id="A0A4Z1PL16"/>
<feature type="region of interest" description="Disordered" evidence="5">
    <location>
        <begin position="205"/>
        <end position="270"/>
    </location>
</feature>
<dbReference type="GO" id="GO:0005634">
    <property type="term" value="C:nucleus"/>
    <property type="evidence" value="ECO:0007669"/>
    <property type="project" value="UniProtKB-SubCell"/>
</dbReference>
<reference evidence="8 9" key="1">
    <citation type="submission" date="2019-04" db="EMBL/GenBank/DDBJ databases">
        <title>High contiguity whole genome sequence and gene annotation resource for two Venturia nashicola isolates.</title>
        <authorList>
            <person name="Prokchorchik M."/>
            <person name="Won K."/>
            <person name="Lee Y."/>
            <person name="Choi E.D."/>
            <person name="Segonzac C."/>
            <person name="Sohn K.H."/>
        </authorList>
    </citation>
    <scope>NUCLEOTIDE SEQUENCE [LARGE SCALE GENOMIC DNA]</scope>
    <source>
        <strain evidence="8 9">PRI2</strain>
    </source>
</reference>
<dbReference type="GO" id="GO:1902806">
    <property type="term" value="P:regulation of cell cycle G1/S phase transition"/>
    <property type="evidence" value="ECO:0007669"/>
    <property type="project" value="UniProtKB-ARBA"/>
</dbReference>
<dbReference type="GO" id="GO:0000981">
    <property type="term" value="F:DNA-binding transcription factor activity, RNA polymerase II-specific"/>
    <property type="evidence" value="ECO:0007669"/>
    <property type="project" value="TreeGrafter"/>
</dbReference>
<dbReference type="GO" id="GO:1901002">
    <property type="term" value="P:positive regulation of response to salt stress"/>
    <property type="evidence" value="ECO:0007669"/>
    <property type="project" value="UniProtKB-ARBA"/>
</dbReference>
<dbReference type="PANTHER" id="PTHR45614">
    <property type="entry name" value="MYB PROTEIN-RELATED"/>
    <property type="match status" value="1"/>
</dbReference>
<dbReference type="PANTHER" id="PTHR45614:SF25">
    <property type="entry name" value="MYB PROTEIN"/>
    <property type="match status" value="1"/>
</dbReference>
<evidence type="ECO:0000313" key="9">
    <source>
        <dbReference type="Proteomes" id="UP000298493"/>
    </source>
</evidence>
<evidence type="ECO:0000256" key="1">
    <source>
        <dbReference type="ARBA" id="ARBA00004123"/>
    </source>
</evidence>
<keyword evidence="4" id="KW-0539">Nucleus</keyword>
<comment type="subcellular location">
    <subcellularLocation>
        <location evidence="1">Nucleus</location>
    </subcellularLocation>
</comment>
<dbReference type="GO" id="GO:2000037">
    <property type="term" value="P:regulation of stomatal complex patterning"/>
    <property type="evidence" value="ECO:0007669"/>
    <property type="project" value="UniProtKB-ARBA"/>
</dbReference>
<dbReference type="GO" id="GO:0000278">
    <property type="term" value="P:mitotic cell cycle"/>
    <property type="evidence" value="ECO:0007669"/>
    <property type="project" value="TreeGrafter"/>
</dbReference>
<sequence length="401" mass="44435">MPTHRRGPWSQDEDRRLLSLVHQNGPSNWVRISQQIQSRSPKQCRERYHQNLKAGLDHGPITSEEGRQIEELVNTMGKRWAEIARRIPGRSDNAVKNWWNGGQNRRKRQSSRNSRDESNVQRPVQQATHIPQYNNPMSQFPPPPRMNPSLVLPSPFALPGHQVSYDQSSSMSSLPLFSQGSLFATKAPPAALDLGNGPNKNYYSHPFSGHTYPTPLHSPSVQSNQSTDTPSLASDNSFNVSPHSSFGRHSLSFDNRDDRRNSIPYIPPNTTGFVNSNGTFDAYPRSDFNKSMSAFPNTDHFRNPQWGPSRPAPPSFGNGGADISFGALMYGTSMPPPSQGILASQATSPPGIKVGNVNILNDEQEATSSRGNQLQHSQPVSPMGHPSSPPRDSRMDVHRIL</sequence>
<dbReference type="SMART" id="SM00717">
    <property type="entry name" value="SANT"/>
    <property type="match status" value="2"/>
</dbReference>
<proteinExistence type="predicted"/>
<feature type="region of interest" description="Disordered" evidence="5">
    <location>
        <begin position="353"/>
        <end position="401"/>
    </location>
</feature>
<feature type="domain" description="Myb-like" evidence="6">
    <location>
        <begin position="53"/>
        <end position="100"/>
    </location>
</feature>
<feature type="compositionally biased region" description="Polar residues" evidence="5">
    <location>
        <begin position="217"/>
        <end position="244"/>
    </location>
</feature>
<dbReference type="Proteomes" id="UP000298493">
    <property type="component" value="Unassembled WGS sequence"/>
</dbReference>
<dbReference type="SUPFAM" id="SSF46689">
    <property type="entry name" value="Homeodomain-like"/>
    <property type="match status" value="1"/>
</dbReference>
<dbReference type="CDD" id="cd00167">
    <property type="entry name" value="SANT"/>
    <property type="match status" value="2"/>
</dbReference>
<feature type="compositionally biased region" description="Polar residues" evidence="5">
    <location>
        <begin position="358"/>
        <end position="380"/>
    </location>
</feature>
<dbReference type="InterPro" id="IPR017930">
    <property type="entry name" value="Myb_dom"/>
</dbReference>
<dbReference type="GO" id="GO:0050891">
    <property type="term" value="P:multicellular organismal-level water homeostasis"/>
    <property type="evidence" value="ECO:0007669"/>
    <property type="project" value="UniProtKB-ARBA"/>
</dbReference>
<dbReference type="STRING" id="86259.A0A4Z1PL16"/>
<dbReference type="PROSITE" id="PS50090">
    <property type="entry name" value="MYB_LIKE"/>
    <property type="match status" value="2"/>
</dbReference>
<dbReference type="Gene3D" id="1.10.10.60">
    <property type="entry name" value="Homeodomain-like"/>
    <property type="match status" value="2"/>
</dbReference>
<dbReference type="GO" id="GO:0032875">
    <property type="term" value="P:regulation of DNA endoreduplication"/>
    <property type="evidence" value="ECO:0007669"/>
    <property type="project" value="UniProtKB-ARBA"/>
</dbReference>
<evidence type="ECO:0000259" key="7">
    <source>
        <dbReference type="PROSITE" id="PS51294"/>
    </source>
</evidence>
<feature type="domain" description="Myb-like" evidence="6">
    <location>
        <begin position="1"/>
        <end position="52"/>
    </location>
</feature>
<dbReference type="GO" id="GO:0033993">
    <property type="term" value="P:response to lipid"/>
    <property type="evidence" value="ECO:0007669"/>
    <property type="project" value="UniProtKB-ARBA"/>
</dbReference>
<comment type="caution">
    <text evidence="8">The sequence shown here is derived from an EMBL/GenBank/DDBJ whole genome shotgun (WGS) entry which is preliminary data.</text>
</comment>
<feature type="compositionally biased region" description="Basic and acidic residues" evidence="5">
    <location>
        <begin position="391"/>
        <end position="401"/>
    </location>
</feature>
<dbReference type="GO" id="GO:0045944">
    <property type="term" value="P:positive regulation of transcription by RNA polymerase II"/>
    <property type="evidence" value="ECO:0007669"/>
    <property type="project" value="TreeGrafter"/>
</dbReference>
<evidence type="ECO:0000313" key="8">
    <source>
        <dbReference type="EMBL" id="TID26571.1"/>
    </source>
</evidence>
<name>A0A4Z1PL16_9PEZI</name>
<accession>A0A4Z1PL16</accession>
<protein>
    <submittedName>
        <fullName evidence="8">Trichome differentiation protein GL1</fullName>
    </submittedName>
</protein>